<accession>A0A1S3H0K5</accession>
<dbReference type="PANTHER" id="PTHR23324:SF83">
    <property type="entry name" value="SEC14-LIKE PROTEIN 2"/>
    <property type="match status" value="1"/>
</dbReference>
<dbReference type="Gene3D" id="2.60.120.680">
    <property type="entry name" value="GOLD domain"/>
    <property type="match status" value="1"/>
</dbReference>
<dbReference type="STRING" id="7574.A0A1S3H0K5"/>
<dbReference type="InterPro" id="IPR009038">
    <property type="entry name" value="GOLD_dom"/>
</dbReference>
<dbReference type="InterPro" id="IPR036273">
    <property type="entry name" value="CRAL/TRIO_N_dom_sf"/>
</dbReference>
<dbReference type="InParanoid" id="A0A1S3H0K5"/>
<organism evidence="3 4">
    <name type="scientific">Lingula anatina</name>
    <name type="common">Brachiopod</name>
    <name type="synonym">Lingula unguis</name>
    <dbReference type="NCBI Taxonomy" id="7574"/>
    <lineage>
        <taxon>Eukaryota</taxon>
        <taxon>Metazoa</taxon>
        <taxon>Spiralia</taxon>
        <taxon>Lophotrochozoa</taxon>
        <taxon>Brachiopoda</taxon>
        <taxon>Linguliformea</taxon>
        <taxon>Lingulata</taxon>
        <taxon>Lingulida</taxon>
        <taxon>Linguloidea</taxon>
        <taxon>Lingulidae</taxon>
        <taxon>Lingula</taxon>
    </lineage>
</organism>
<dbReference type="Pfam" id="PF00650">
    <property type="entry name" value="CRAL_TRIO"/>
    <property type="match status" value="1"/>
</dbReference>
<evidence type="ECO:0000259" key="1">
    <source>
        <dbReference type="PROSITE" id="PS50191"/>
    </source>
</evidence>
<feature type="domain" description="GOLD" evidence="2">
    <location>
        <begin position="256"/>
        <end position="383"/>
    </location>
</feature>
<dbReference type="PROSITE" id="PS50866">
    <property type="entry name" value="GOLD"/>
    <property type="match status" value="1"/>
</dbReference>
<dbReference type="SUPFAM" id="SSF46938">
    <property type="entry name" value="CRAL/TRIO N-terminal domain"/>
    <property type="match status" value="1"/>
</dbReference>
<keyword evidence="3" id="KW-1185">Reference proteome</keyword>
<dbReference type="AlphaFoldDB" id="A0A1S3H0K5"/>
<dbReference type="Proteomes" id="UP000085678">
    <property type="component" value="Unplaced"/>
</dbReference>
<dbReference type="PANTHER" id="PTHR23324">
    <property type="entry name" value="SEC14 RELATED PROTEIN"/>
    <property type="match status" value="1"/>
</dbReference>
<dbReference type="InterPro" id="IPR011074">
    <property type="entry name" value="CRAL/TRIO_N_dom"/>
</dbReference>
<name>A0A1S3H0K5_LINAN</name>
<dbReference type="SMART" id="SM01100">
    <property type="entry name" value="CRAL_TRIO_N"/>
    <property type="match status" value="1"/>
</dbReference>
<reference evidence="4" key="1">
    <citation type="submission" date="2025-08" db="UniProtKB">
        <authorList>
            <consortium name="RefSeq"/>
        </authorList>
    </citation>
    <scope>IDENTIFICATION</scope>
    <source>
        <tissue evidence="4">Gonads</tissue>
    </source>
</reference>
<dbReference type="InterPro" id="IPR036598">
    <property type="entry name" value="GOLD_dom_sf"/>
</dbReference>
<dbReference type="PRINTS" id="PR00180">
    <property type="entry name" value="CRETINALDHBP"/>
</dbReference>
<dbReference type="InterPro" id="IPR051064">
    <property type="entry name" value="SEC14/CRAL-TRIO_domain"/>
</dbReference>
<proteinExistence type="predicted"/>
<evidence type="ECO:0000259" key="2">
    <source>
        <dbReference type="PROSITE" id="PS50866"/>
    </source>
</evidence>
<dbReference type="GeneID" id="106150969"/>
<gene>
    <name evidence="4" type="primary">LOC106150969</name>
</gene>
<sequence length="403" mass="46105">MSGRVGDLSVKQSQLLEKFRLNVSDILEPKHDDHFLLRWLRARCFDLKKSEAMLRNHLAWRKKVGADTILEDCVLPEVITTYYAGGWCGFDKEGDPVWVDPVGRLDLKGIAHSAKKEDIIKSKIMCVERGYRMMADQSKKLGKRVSQLCIIFDMEGFGMKHLWKPGVDIFCEILEMFESNYPETLKRCYVINAPKIFPLAYHIVKPILSEDTKNKIKVLGSNWKERVLRDIDPNEIPLYWGGTRTDPDGNPFCKSKVCIGGEVPKSYYLREKDQLSSEYLVKSVIKKGSMLPVELEVNEPGCAIRWEFHTENHDIGYAIYYKTSPGEQNVSDMEVVVGNKRVNSHLVPEDGTVYCSKAGIYVFCFDNSYSWTRSKTVLYVIEVIHPETPSAMCNGYTQEDGNE</sequence>
<dbReference type="InterPro" id="IPR001251">
    <property type="entry name" value="CRAL-TRIO_dom"/>
</dbReference>
<dbReference type="OrthoDB" id="1434354at2759"/>
<protein>
    <submittedName>
        <fullName evidence="4">SEC14-like protein 2</fullName>
    </submittedName>
</protein>
<evidence type="ECO:0000313" key="4">
    <source>
        <dbReference type="RefSeq" id="XP_013379467.1"/>
    </source>
</evidence>
<dbReference type="SMART" id="SM00516">
    <property type="entry name" value="SEC14"/>
    <property type="match status" value="1"/>
</dbReference>
<evidence type="ECO:0000313" key="3">
    <source>
        <dbReference type="Proteomes" id="UP000085678"/>
    </source>
</evidence>
<dbReference type="OMA" id="YDHEGCP"/>
<dbReference type="KEGG" id="lak:106150969"/>
<dbReference type="Gene3D" id="3.40.525.10">
    <property type="entry name" value="CRAL-TRIO lipid binding domain"/>
    <property type="match status" value="1"/>
</dbReference>
<dbReference type="SUPFAM" id="SSF52087">
    <property type="entry name" value="CRAL/TRIO domain"/>
    <property type="match status" value="1"/>
</dbReference>
<dbReference type="PROSITE" id="PS50191">
    <property type="entry name" value="CRAL_TRIO"/>
    <property type="match status" value="1"/>
</dbReference>
<dbReference type="FunCoup" id="A0A1S3H0K5">
    <property type="interactions" value="258"/>
</dbReference>
<dbReference type="SUPFAM" id="SSF101576">
    <property type="entry name" value="Supernatant protein factor (SPF), C-terminal domain"/>
    <property type="match status" value="1"/>
</dbReference>
<dbReference type="RefSeq" id="XP_013379467.1">
    <property type="nucleotide sequence ID" value="XM_013524013.1"/>
</dbReference>
<dbReference type="GO" id="GO:0005737">
    <property type="term" value="C:cytoplasm"/>
    <property type="evidence" value="ECO:0007669"/>
    <property type="project" value="TreeGrafter"/>
</dbReference>
<dbReference type="CDD" id="cd00170">
    <property type="entry name" value="SEC14"/>
    <property type="match status" value="1"/>
</dbReference>
<feature type="domain" description="CRAL-TRIO" evidence="1">
    <location>
        <begin position="75"/>
        <end position="248"/>
    </location>
</feature>
<dbReference type="InterPro" id="IPR036865">
    <property type="entry name" value="CRAL-TRIO_dom_sf"/>
</dbReference>
<dbReference type="Pfam" id="PF03765">
    <property type="entry name" value="CRAL_TRIO_N"/>
    <property type="match status" value="1"/>
</dbReference>